<dbReference type="InterPro" id="IPR003607">
    <property type="entry name" value="HD/PDEase_dom"/>
</dbReference>
<dbReference type="CDD" id="cd00077">
    <property type="entry name" value="HDc"/>
    <property type="match status" value="1"/>
</dbReference>
<dbReference type="EMBL" id="FUZT01000004">
    <property type="protein sequence ID" value="SKC64696.1"/>
    <property type="molecule type" value="Genomic_DNA"/>
</dbReference>
<dbReference type="NCBIfam" id="TIGR00488">
    <property type="entry name" value="bis(5'-nucleosyl)-tetraphosphatase (symmetrical) YqeK"/>
    <property type="match status" value="1"/>
</dbReference>
<dbReference type="EC" id="3.6.1.41" evidence="1"/>
<keyword evidence="3" id="KW-0547">Nucleotide-binding</keyword>
<dbReference type="PROSITE" id="PS51831">
    <property type="entry name" value="HD"/>
    <property type="match status" value="1"/>
</dbReference>
<dbReference type="GO" id="GO:0046872">
    <property type="term" value="F:metal ion binding"/>
    <property type="evidence" value="ECO:0007669"/>
    <property type="project" value="UniProtKB-KW"/>
</dbReference>
<evidence type="ECO:0000256" key="6">
    <source>
        <dbReference type="ARBA" id="ARBA00049417"/>
    </source>
</evidence>
<reference evidence="8 9" key="1">
    <citation type="submission" date="2017-02" db="EMBL/GenBank/DDBJ databases">
        <authorList>
            <person name="Peterson S.W."/>
        </authorList>
    </citation>
    <scope>NUCLEOTIDE SEQUENCE [LARGE SCALE GENOMIC DNA]</scope>
    <source>
        <strain evidence="8 9">M1</strain>
    </source>
</reference>
<evidence type="ECO:0000313" key="8">
    <source>
        <dbReference type="EMBL" id="SKC64696.1"/>
    </source>
</evidence>
<dbReference type="STRING" id="36842.SAMN02194393_01951"/>
<dbReference type="GO" id="GO:0000166">
    <property type="term" value="F:nucleotide binding"/>
    <property type="evidence" value="ECO:0007669"/>
    <property type="project" value="UniProtKB-KW"/>
</dbReference>
<evidence type="ECO:0000256" key="5">
    <source>
        <dbReference type="ARBA" id="ARBA00023004"/>
    </source>
</evidence>
<dbReference type="GO" id="GO:0008803">
    <property type="term" value="F:bis(5'-nucleosyl)-tetraphosphatase (symmetrical) activity"/>
    <property type="evidence" value="ECO:0007669"/>
    <property type="project" value="UniProtKB-EC"/>
</dbReference>
<accession>A0A1T5KLS8</accession>
<dbReference type="InterPro" id="IPR005249">
    <property type="entry name" value="YqeK"/>
</dbReference>
<sequence>MQNLIDLELVKKELKRKLPLKRYIHSLNVSNTAVKLCRVYNVCKDKGEIAGLLHDYAKYLSNDEMCKYIKEFKIEIDEVINSQKDLAHGLIGAELVKRKFKIQDLDILNSIRYHTTGRKEMTNLEKIIYLSDYIEPNRKFPGIEEIRKMALKDLNKATLMALDNTIKYIIIKGLLLHSNSLLARNNLILEMNASGNICPDIREDIRW</sequence>
<keyword evidence="9" id="KW-1185">Reference proteome</keyword>
<evidence type="ECO:0000259" key="7">
    <source>
        <dbReference type="PROSITE" id="PS51831"/>
    </source>
</evidence>
<evidence type="ECO:0000256" key="2">
    <source>
        <dbReference type="ARBA" id="ARBA00022723"/>
    </source>
</evidence>
<dbReference type="Proteomes" id="UP000190285">
    <property type="component" value="Unassembled WGS sequence"/>
</dbReference>
<dbReference type="SUPFAM" id="SSF109604">
    <property type="entry name" value="HD-domain/PDEase-like"/>
    <property type="match status" value="1"/>
</dbReference>
<evidence type="ECO:0000256" key="4">
    <source>
        <dbReference type="ARBA" id="ARBA00022801"/>
    </source>
</evidence>
<name>A0A1T5KLS8_9FIRM</name>
<feature type="domain" description="HD" evidence="7">
    <location>
        <begin position="22"/>
        <end position="137"/>
    </location>
</feature>
<evidence type="ECO:0000313" key="9">
    <source>
        <dbReference type="Proteomes" id="UP000190285"/>
    </source>
</evidence>
<dbReference type="InterPro" id="IPR051094">
    <property type="entry name" value="Diverse_Catalytic_Enzymes"/>
</dbReference>
<proteinExistence type="predicted"/>
<dbReference type="AlphaFoldDB" id="A0A1T5KLS8"/>
<dbReference type="PANTHER" id="PTHR35795">
    <property type="entry name" value="SLR1885 PROTEIN"/>
    <property type="match status" value="1"/>
</dbReference>
<comment type="catalytic activity">
    <reaction evidence="6">
        <text>P(1),P(4)-bis(5'-adenosyl) tetraphosphate + H2O = 2 ADP + 2 H(+)</text>
        <dbReference type="Rhea" id="RHEA:24252"/>
        <dbReference type="ChEBI" id="CHEBI:15377"/>
        <dbReference type="ChEBI" id="CHEBI:15378"/>
        <dbReference type="ChEBI" id="CHEBI:58141"/>
        <dbReference type="ChEBI" id="CHEBI:456216"/>
        <dbReference type="EC" id="3.6.1.41"/>
    </reaction>
</comment>
<dbReference type="Gene3D" id="1.10.3210.10">
    <property type="entry name" value="Hypothetical protein af1432"/>
    <property type="match status" value="1"/>
</dbReference>
<evidence type="ECO:0000256" key="3">
    <source>
        <dbReference type="ARBA" id="ARBA00022741"/>
    </source>
</evidence>
<organism evidence="8 9">
    <name type="scientific">Maledivibacter halophilus</name>
    <dbReference type="NCBI Taxonomy" id="36842"/>
    <lineage>
        <taxon>Bacteria</taxon>
        <taxon>Bacillati</taxon>
        <taxon>Bacillota</taxon>
        <taxon>Clostridia</taxon>
        <taxon>Peptostreptococcales</taxon>
        <taxon>Caminicellaceae</taxon>
        <taxon>Maledivibacter</taxon>
    </lineage>
</organism>
<keyword evidence="2" id="KW-0479">Metal-binding</keyword>
<gene>
    <name evidence="8" type="ORF">SAMN02194393_01951</name>
</gene>
<dbReference type="Pfam" id="PF01966">
    <property type="entry name" value="HD"/>
    <property type="match status" value="1"/>
</dbReference>
<keyword evidence="4 8" id="KW-0378">Hydrolase</keyword>
<evidence type="ECO:0000256" key="1">
    <source>
        <dbReference type="ARBA" id="ARBA00012506"/>
    </source>
</evidence>
<protein>
    <recommendedName>
        <fullName evidence="1">bis(5'-nucleosyl)-tetraphosphatase (symmetrical)</fullName>
        <ecNumber evidence="1">3.6.1.41</ecNumber>
    </recommendedName>
</protein>
<dbReference type="PANTHER" id="PTHR35795:SF1">
    <property type="entry name" value="BIS(5'-NUCLEOSYL)-TETRAPHOSPHATASE, SYMMETRICAL"/>
    <property type="match status" value="1"/>
</dbReference>
<dbReference type="SMART" id="SM00471">
    <property type="entry name" value="HDc"/>
    <property type="match status" value="1"/>
</dbReference>
<keyword evidence="5" id="KW-0408">Iron</keyword>
<dbReference type="InterPro" id="IPR006674">
    <property type="entry name" value="HD_domain"/>
</dbReference>